<evidence type="ECO:0000313" key="2">
    <source>
        <dbReference type="EMBL" id="GAJ29077.1"/>
    </source>
</evidence>
<protein>
    <recommendedName>
        <fullName evidence="4">Phage shock protein B</fullName>
    </recommendedName>
</protein>
<evidence type="ECO:0000313" key="3">
    <source>
        <dbReference type="Proteomes" id="UP000019760"/>
    </source>
</evidence>
<organism evidence="2 3">
    <name type="scientific">Acidomonas methanolica NBRC 104435</name>
    <dbReference type="NCBI Taxonomy" id="1231351"/>
    <lineage>
        <taxon>Bacteria</taxon>
        <taxon>Pseudomonadati</taxon>
        <taxon>Pseudomonadota</taxon>
        <taxon>Alphaproteobacteria</taxon>
        <taxon>Acetobacterales</taxon>
        <taxon>Acetobacteraceae</taxon>
        <taxon>Acidomonas</taxon>
    </lineage>
</organism>
<evidence type="ECO:0000256" key="1">
    <source>
        <dbReference type="SAM" id="Phobius"/>
    </source>
</evidence>
<reference evidence="2 3" key="2">
    <citation type="journal article" date="2014" name="FEMS Microbiol. Lett.">
        <title>Draft genomic DNA sequence of the facultatively methylotrophic bacterium Acidomonas methanolica type strain MB58.</title>
        <authorList>
            <person name="Higashiura N."/>
            <person name="Hadano H."/>
            <person name="Hirakawa H."/>
            <person name="Matsutani M."/>
            <person name="Takabe S."/>
            <person name="Matsushita K."/>
            <person name="Azuma Y."/>
        </authorList>
    </citation>
    <scope>NUCLEOTIDE SEQUENCE [LARGE SCALE GENOMIC DNA]</scope>
    <source>
        <strain evidence="2 3">MB58</strain>
    </source>
</reference>
<accession>A0A023D4K8</accession>
<feature type="transmembrane region" description="Helical" evidence="1">
    <location>
        <begin position="6"/>
        <end position="25"/>
    </location>
</feature>
<dbReference type="Pfam" id="PF06667">
    <property type="entry name" value="PspB"/>
    <property type="match status" value="1"/>
</dbReference>
<dbReference type="Proteomes" id="UP000019760">
    <property type="component" value="Unassembled WGS sequence"/>
</dbReference>
<keyword evidence="1" id="KW-0812">Transmembrane</keyword>
<comment type="caution">
    <text evidence="2">The sequence shown here is derived from an EMBL/GenBank/DDBJ whole genome shotgun (WGS) entry which is preliminary data.</text>
</comment>
<evidence type="ECO:0008006" key="4">
    <source>
        <dbReference type="Google" id="ProtNLM"/>
    </source>
</evidence>
<dbReference type="AlphaFoldDB" id="A0A023D4K8"/>
<keyword evidence="3" id="KW-1185">Reference proteome</keyword>
<keyword evidence="1" id="KW-0472">Membrane</keyword>
<dbReference type="EMBL" id="BAND01000046">
    <property type="protein sequence ID" value="GAJ29077.1"/>
    <property type="molecule type" value="Genomic_DNA"/>
</dbReference>
<keyword evidence="1" id="KW-1133">Transmembrane helix</keyword>
<dbReference type="GO" id="GO:0006355">
    <property type="term" value="P:regulation of DNA-templated transcription"/>
    <property type="evidence" value="ECO:0007669"/>
    <property type="project" value="InterPro"/>
</dbReference>
<name>A0A023D4K8_ACIMT</name>
<dbReference type="GO" id="GO:0009271">
    <property type="term" value="P:phage shock"/>
    <property type="evidence" value="ECO:0007669"/>
    <property type="project" value="InterPro"/>
</dbReference>
<reference evidence="3" key="1">
    <citation type="journal article" date="2014" name="FEMS Microbiol. Lett.">
        <title>Draft Genomic DNA Sequence of the Facultatively Methylotrophic Bacterium Acidomonas methanolica type strain MB58.</title>
        <authorList>
            <person name="Higashiura N."/>
            <person name="Hadano H."/>
            <person name="Hirakawa H."/>
            <person name="Matsutani M."/>
            <person name="Takabe S."/>
            <person name="Matsushita K."/>
            <person name="Azuma Y."/>
        </authorList>
    </citation>
    <scope>NUCLEOTIDE SEQUENCE [LARGE SCALE GENOMIC DNA]</scope>
    <source>
        <strain evidence="3">MB58</strain>
    </source>
</reference>
<proteinExistence type="predicted"/>
<sequence length="79" mass="9193">MNDIDGILAILLIFGLPFFGMWLWYRAGRERRMSTSVGEAGWQALDQAQVMARRLEERVEQLERILDEDVPGWRAKGQQ</sequence>
<gene>
    <name evidence="2" type="ORF">Amme_046_006</name>
</gene>
<dbReference type="RefSeq" id="WP_042058469.1">
    <property type="nucleotide sequence ID" value="NZ_BAND01000046.1"/>
</dbReference>
<dbReference type="InterPro" id="IPR009554">
    <property type="entry name" value="Phageshock_PspB"/>
</dbReference>